<protein>
    <submittedName>
        <fullName evidence="2">Uncharacterized protein</fullName>
    </submittedName>
</protein>
<accession>A0A5J4T166</accession>
<evidence type="ECO:0000256" key="1">
    <source>
        <dbReference type="SAM" id="MobiDB-lite"/>
    </source>
</evidence>
<dbReference type="InterPro" id="IPR011989">
    <property type="entry name" value="ARM-like"/>
</dbReference>
<dbReference type="AlphaFoldDB" id="A0A5J4T166"/>
<dbReference type="InterPro" id="IPR016024">
    <property type="entry name" value="ARM-type_fold"/>
</dbReference>
<dbReference type="EMBL" id="SNRW01039641">
    <property type="protein sequence ID" value="KAA6351381.1"/>
    <property type="molecule type" value="Genomic_DNA"/>
</dbReference>
<dbReference type="Gene3D" id="1.25.10.10">
    <property type="entry name" value="Leucine-rich Repeat Variant"/>
    <property type="match status" value="1"/>
</dbReference>
<feature type="non-terminal residue" evidence="2">
    <location>
        <position position="1"/>
    </location>
</feature>
<evidence type="ECO:0000313" key="3">
    <source>
        <dbReference type="Proteomes" id="UP000324800"/>
    </source>
</evidence>
<sequence>SQAEAGVWPLLQIILSSDENLSLAGSQALQSLAGSDNEVRHVLLSKIFVDSVLQILSIGIHNSNERVLQIEQVGVPDYIKVGLLSVVLKVSEVEEGLQELGTLIPILEQLKQNGEKEVKIKAKSILNQLAGEGINVQIPSQDIEKEQKIQQLEEENRRIETVVMREKQEKERILEQVRRQREDMERERIEYEREKEERMKSEEELQKIK</sequence>
<comment type="caution">
    <text evidence="2">The sequence shown here is derived from an EMBL/GenBank/DDBJ whole genome shotgun (WGS) entry which is preliminary data.</text>
</comment>
<evidence type="ECO:0000313" key="2">
    <source>
        <dbReference type="EMBL" id="KAA6351381.1"/>
    </source>
</evidence>
<proteinExistence type="predicted"/>
<gene>
    <name evidence="2" type="ORF">EZS28_051847</name>
</gene>
<reference evidence="2 3" key="1">
    <citation type="submission" date="2019-03" db="EMBL/GenBank/DDBJ databases">
        <title>Single cell metagenomics reveals metabolic interactions within the superorganism composed of flagellate Streblomastix strix and complex community of Bacteroidetes bacteria on its surface.</title>
        <authorList>
            <person name="Treitli S.C."/>
            <person name="Kolisko M."/>
            <person name="Husnik F."/>
            <person name="Keeling P."/>
            <person name="Hampl V."/>
        </authorList>
    </citation>
    <scope>NUCLEOTIDE SEQUENCE [LARGE SCALE GENOMIC DNA]</scope>
    <source>
        <strain evidence="2">ST1C</strain>
    </source>
</reference>
<feature type="region of interest" description="Disordered" evidence="1">
    <location>
        <begin position="180"/>
        <end position="209"/>
    </location>
</feature>
<dbReference type="SUPFAM" id="SSF48371">
    <property type="entry name" value="ARM repeat"/>
    <property type="match status" value="1"/>
</dbReference>
<dbReference type="Proteomes" id="UP000324800">
    <property type="component" value="Unassembled WGS sequence"/>
</dbReference>
<name>A0A5J4T166_9EUKA</name>
<organism evidence="2 3">
    <name type="scientific">Streblomastix strix</name>
    <dbReference type="NCBI Taxonomy" id="222440"/>
    <lineage>
        <taxon>Eukaryota</taxon>
        <taxon>Metamonada</taxon>
        <taxon>Preaxostyla</taxon>
        <taxon>Oxymonadida</taxon>
        <taxon>Streblomastigidae</taxon>
        <taxon>Streblomastix</taxon>
    </lineage>
</organism>